<dbReference type="Proteomes" id="UP001216907">
    <property type="component" value="Unassembled WGS sequence"/>
</dbReference>
<comment type="caution">
    <text evidence="1">The sequence shown here is derived from an EMBL/GenBank/DDBJ whole genome shotgun (WGS) entry which is preliminary data.</text>
</comment>
<evidence type="ECO:0000313" key="1">
    <source>
        <dbReference type="EMBL" id="MDG3005506.1"/>
    </source>
</evidence>
<gene>
    <name evidence="1" type="ORF">PZE19_17100</name>
</gene>
<protein>
    <submittedName>
        <fullName evidence="1">Uncharacterized protein</fullName>
    </submittedName>
</protein>
<dbReference type="EMBL" id="JARRAG010000002">
    <property type="protein sequence ID" value="MDG3005506.1"/>
    <property type="molecule type" value="Genomic_DNA"/>
</dbReference>
<sequence length="200" mass="21329">MLAPAWQKVAQGTDGAFSPGVPWSLTSATVDFQAAGVRPGHVVQLRKPPSVFKGAGEIFAVANATGSALTLRRIGMGAGLGAPPSPPVGLSGVEFLIATLDPQIDEASFELNRRFAIDPLWPGRTPAELRDARELRQACVLGVLARRYAAETRGEQGDFALKLRQAEAELSEALARLEVRWGPGTTDRPSSSIFSTRIVR</sequence>
<accession>A0ABT6FD50</accession>
<evidence type="ECO:0000313" key="2">
    <source>
        <dbReference type="Proteomes" id="UP001216907"/>
    </source>
</evidence>
<name>A0ABT6FD50_9BACT</name>
<dbReference type="RefSeq" id="WP_277861838.1">
    <property type="nucleotide sequence ID" value="NZ_JARRAG010000002.1"/>
</dbReference>
<keyword evidence="2" id="KW-1185">Reference proteome</keyword>
<proteinExistence type="predicted"/>
<organism evidence="1 2">
    <name type="scientific">Paludisphaera mucosa</name>
    <dbReference type="NCBI Taxonomy" id="3030827"/>
    <lineage>
        <taxon>Bacteria</taxon>
        <taxon>Pseudomonadati</taxon>
        <taxon>Planctomycetota</taxon>
        <taxon>Planctomycetia</taxon>
        <taxon>Isosphaerales</taxon>
        <taxon>Isosphaeraceae</taxon>
        <taxon>Paludisphaera</taxon>
    </lineage>
</organism>
<reference evidence="1 2" key="1">
    <citation type="submission" date="2023-03" db="EMBL/GenBank/DDBJ databases">
        <title>Paludisphaera mucosa sp. nov. a novel planctomycete from northern fen.</title>
        <authorList>
            <person name="Ivanova A."/>
        </authorList>
    </citation>
    <scope>NUCLEOTIDE SEQUENCE [LARGE SCALE GENOMIC DNA]</scope>
    <source>
        <strain evidence="1 2">Pla2</strain>
    </source>
</reference>